<evidence type="ECO:0000313" key="2">
    <source>
        <dbReference type="Proteomes" id="UP000231879"/>
    </source>
</evidence>
<organism evidence="1 2">
    <name type="scientific">Leptospira barantonii</name>
    <dbReference type="NCBI Taxonomy" id="2023184"/>
    <lineage>
        <taxon>Bacteria</taxon>
        <taxon>Pseudomonadati</taxon>
        <taxon>Spirochaetota</taxon>
        <taxon>Spirochaetia</taxon>
        <taxon>Leptospirales</taxon>
        <taxon>Leptospiraceae</taxon>
        <taxon>Leptospira</taxon>
    </lineage>
</organism>
<gene>
    <name evidence="1" type="ORF">CH367_08990</name>
</gene>
<evidence type="ECO:0000313" key="1">
    <source>
        <dbReference type="EMBL" id="PJZ57478.1"/>
    </source>
</evidence>
<dbReference type="Proteomes" id="UP000231879">
    <property type="component" value="Unassembled WGS sequence"/>
</dbReference>
<comment type="caution">
    <text evidence="1">The sequence shown here is derived from an EMBL/GenBank/DDBJ whole genome shotgun (WGS) entry which is preliminary data.</text>
</comment>
<protein>
    <submittedName>
        <fullName evidence="1">Uncharacterized protein</fullName>
    </submittedName>
</protein>
<proteinExistence type="predicted"/>
<keyword evidence="2" id="KW-1185">Reference proteome</keyword>
<dbReference type="EMBL" id="NPDS01000003">
    <property type="protein sequence ID" value="PJZ57478.1"/>
    <property type="molecule type" value="Genomic_DNA"/>
</dbReference>
<sequence>MIPYILKTQKGALAPFCVWTEHFKRKRCRNKFPIYNKIFLVIPKISQGRFIYFQKINISGVKKFMSRSNSVLSKKLQKLGLNINFMEYSSPVHNCKRFK</sequence>
<accession>A0ABX4NKY1</accession>
<name>A0ABX4NKY1_9LEPT</name>
<reference evidence="1 2" key="1">
    <citation type="submission" date="2017-07" db="EMBL/GenBank/DDBJ databases">
        <title>Leptospira spp. isolated from tropical soils.</title>
        <authorList>
            <person name="Thibeaux R."/>
            <person name="Iraola G."/>
            <person name="Ferres I."/>
            <person name="Bierque E."/>
            <person name="Girault D."/>
            <person name="Soupe-Gilbert M.-E."/>
            <person name="Picardeau M."/>
            <person name="Goarant C."/>
        </authorList>
    </citation>
    <scope>NUCLEOTIDE SEQUENCE [LARGE SCALE GENOMIC DNA]</scope>
    <source>
        <strain evidence="1 2">FH4-C-A1</strain>
    </source>
</reference>